<feature type="domain" description="CheW-like" evidence="1">
    <location>
        <begin position="23"/>
        <end position="167"/>
    </location>
</feature>
<comment type="caution">
    <text evidence="2">The sequence shown here is derived from an EMBL/GenBank/DDBJ whole genome shotgun (WGS) entry which is preliminary data.</text>
</comment>
<name>A0A0N8S6W2_PSEA0</name>
<dbReference type="GO" id="GO:0007165">
    <property type="term" value="P:signal transduction"/>
    <property type="evidence" value="ECO:0007669"/>
    <property type="project" value="InterPro"/>
</dbReference>
<dbReference type="InterPro" id="IPR039315">
    <property type="entry name" value="CheW"/>
</dbReference>
<dbReference type="Proteomes" id="UP000050420">
    <property type="component" value="Unassembled WGS sequence"/>
</dbReference>
<dbReference type="PANTHER" id="PTHR22617">
    <property type="entry name" value="CHEMOTAXIS SENSOR HISTIDINE KINASE-RELATED"/>
    <property type="match status" value="1"/>
</dbReference>
<sequence length="185" mass="20692">MQGLNTPMTDQSPRRNGTPLTTSKLFLLFCIGEDRYALDATEIAEILPRVKLKAIAQAPHWVSGIFAHRGEIVPVIDISALNSGQPARSRTSTRMVLVHYRHDDAHPAQLLGLILEQATETLRCPVSQFKAYGLDNRLSPYLGPVREDEQGLLQWIHAQELLSEPVRELLYPVPPIDLELLEDAP</sequence>
<protein>
    <submittedName>
        <fullName evidence="2">CheW domain-containing protein WspB</fullName>
    </submittedName>
</protein>
<dbReference type="PROSITE" id="PS50851">
    <property type="entry name" value="CHEW"/>
    <property type="match status" value="1"/>
</dbReference>
<gene>
    <name evidence="2" type="ORF">ALO63_03687</name>
</gene>
<dbReference type="InterPro" id="IPR036061">
    <property type="entry name" value="CheW-like_dom_sf"/>
</dbReference>
<evidence type="ECO:0000313" key="2">
    <source>
        <dbReference type="EMBL" id="KPX97103.1"/>
    </source>
</evidence>
<dbReference type="PATRIC" id="fig|34065.5.peg.5384"/>
<accession>A0A0N8S6W2</accession>
<reference evidence="2 3" key="1">
    <citation type="submission" date="2015-09" db="EMBL/GenBank/DDBJ databases">
        <title>Genome announcement of multiple Pseudomonas syringae strains.</title>
        <authorList>
            <person name="Thakur S."/>
            <person name="Wang P.W."/>
            <person name="Gong Y."/>
            <person name="Weir B.S."/>
            <person name="Guttman D.S."/>
        </authorList>
    </citation>
    <scope>NUCLEOTIDE SEQUENCE [LARGE SCALE GENOMIC DNA]</scope>
    <source>
        <strain evidence="2 3">ICMP4331</strain>
    </source>
</reference>
<dbReference type="GO" id="GO:0006935">
    <property type="term" value="P:chemotaxis"/>
    <property type="evidence" value="ECO:0007669"/>
    <property type="project" value="InterPro"/>
</dbReference>
<organism evidence="2 3">
    <name type="scientific">Pseudomonas amygdali pv. mori</name>
    <dbReference type="NCBI Taxonomy" id="34065"/>
    <lineage>
        <taxon>Bacteria</taxon>
        <taxon>Pseudomonadati</taxon>
        <taxon>Pseudomonadota</taxon>
        <taxon>Gammaproteobacteria</taxon>
        <taxon>Pseudomonadales</taxon>
        <taxon>Pseudomonadaceae</taxon>
        <taxon>Pseudomonas</taxon>
        <taxon>Pseudomonas amygdali</taxon>
    </lineage>
</organism>
<dbReference type="Pfam" id="PF01584">
    <property type="entry name" value="CheW"/>
    <property type="match status" value="1"/>
</dbReference>
<proteinExistence type="predicted"/>
<dbReference type="PANTHER" id="PTHR22617:SF43">
    <property type="entry name" value="PROTEIN PILI"/>
    <property type="match status" value="1"/>
</dbReference>
<dbReference type="Gene3D" id="2.30.30.40">
    <property type="entry name" value="SH3 Domains"/>
    <property type="match status" value="1"/>
</dbReference>
<dbReference type="InterPro" id="IPR002545">
    <property type="entry name" value="CheW-lke_dom"/>
</dbReference>
<dbReference type="SUPFAM" id="SSF50341">
    <property type="entry name" value="CheW-like"/>
    <property type="match status" value="1"/>
</dbReference>
<dbReference type="EMBL" id="LJQU01000199">
    <property type="protein sequence ID" value="KPX97103.1"/>
    <property type="molecule type" value="Genomic_DNA"/>
</dbReference>
<dbReference type="GO" id="GO:0005829">
    <property type="term" value="C:cytosol"/>
    <property type="evidence" value="ECO:0007669"/>
    <property type="project" value="TreeGrafter"/>
</dbReference>
<evidence type="ECO:0000259" key="1">
    <source>
        <dbReference type="PROSITE" id="PS50851"/>
    </source>
</evidence>
<evidence type="ECO:0000313" key="3">
    <source>
        <dbReference type="Proteomes" id="UP000050420"/>
    </source>
</evidence>
<dbReference type="SMART" id="SM00260">
    <property type="entry name" value="CheW"/>
    <property type="match status" value="1"/>
</dbReference>
<dbReference type="AlphaFoldDB" id="A0A0N8S6W2"/>
<dbReference type="Gene3D" id="2.40.50.180">
    <property type="entry name" value="CheA-289, Domain 4"/>
    <property type="match status" value="1"/>
</dbReference>